<proteinExistence type="predicted"/>
<name>A0ABZ0QHG3_9VIBR</name>
<protein>
    <submittedName>
        <fullName evidence="2">Thioredoxin family protein</fullName>
    </submittedName>
</protein>
<dbReference type="InterPro" id="IPR036249">
    <property type="entry name" value="Thioredoxin-like_sf"/>
</dbReference>
<dbReference type="SUPFAM" id="SSF52833">
    <property type="entry name" value="Thioredoxin-like"/>
    <property type="match status" value="1"/>
</dbReference>
<keyword evidence="3" id="KW-1185">Reference proteome</keyword>
<dbReference type="Pfam" id="PF13192">
    <property type="entry name" value="Thioredoxin_3"/>
    <property type="match status" value="1"/>
</dbReference>
<dbReference type="PANTHER" id="PTHR36450">
    <property type="entry name" value="THIOREDOXIN"/>
    <property type="match status" value="1"/>
</dbReference>
<dbReference type="Proteomes" id="UP001304071">
    <property type="component" value="Chromosome 2"/>
</dbReference>
<dbReference type="PANTHER" id="PTHR36450:SF1">
    <property type="entry name" value="THIOREDOXIN"/>
    <property type="match status" value="1"/>
</dbReference>
<evidence type="ECO:0000313" key="3">
    <source>
        <dbReference type="Proteomes" id="UP001304071"/>
    </source>
</evidence>
<dbReference type="InterPro" id="IPR012336">
    <property type="entry name" value="Thioredoxin-like_fold"/>
</dbReference>
<organism evidence="2 3">
    <name type="scientific">Vibrio porteresiae DSM 19223</name>
    <dbReference type="NCBI Taxonomy" id="1123496"/>
    <lineage>
        <taxon>Bacteria</taxon>
        <taxon>Pseudomonadati</taxon>
        <taxon>Pseudomonadota</taxon>
        <taxon>Gammaproteobacteria</taxon>
        <taxon>Vibrionales</taxon>
        <taxon>Vibrionaceae</taxon>
        <taxon>Vibrio</taxon>
    </lineage>
</organism>
<dbReference type="Gene3D" id="3.40.30.10">
    <property type="entry name" value="Glutaredoxin"/>
    <property type="match status" value="1"/>
</dbReference>
<dbReference type="RefSeq" id="WP_261897909.1">
    <property type="nucleotide sequence ID" value="NZ_AP024896.1"/>
</dbReference>
<gene>
    <name evidence="2" type="ORF">R8Z52_23800</name>
</gene>
<evidence type="ECO:0000259" key="1">
    <source>
        <dbReference type="Pfam" id="PF13192"/>
    </source>
</evidence>
<dbReference type="EMBL" id="CP138204">
    <property type="protein sequence ID" value="WPC75941.1"/>
    <property type="molecule type" value="Genomic_DNA"/>
</dbReference>
<dbReference type="PIRSF" id="PIRSF037031">
    <property type="entry name" value="Redox_disulphide_2"/>
    <property type="match status" value="1"/>
</dbReference>
<dbReference type="InterPro" id="IPR005243">
    <property type="entry name" value="THIRX-like_proc"/>
</dbReference>
<feature type="domain" description="Thioredoxin-like fold" evidence="1">
    <location>
        <begin position="4"/>
        <end position="77"/>
    </location>
</feature>
<reference evidence="2 3" key="1">
    <citation type="submission" date="2023-11" db="EMBL/GenBank/DDBJ databases">
        <title>Plant-associative lifestyle of Vibrio porteresiae and its evolutionary dynamics.</title>
        <authorList>
            <person name="Rameshkumar N."/>
            <person name="Kirti K."/>
        </authorList>
    </citation>
    <scope>NUCLEOTIDE SEQUENCE [LARGE SCALE GENOMIC DNA]</scope>
    <source>
        <strain evidence="2 3">MSSRF30</strain>
    </source>
</reference>
<sequence>MKLFKVLGSGCANCTNTAKLIEKVAQQQGVAVDIEKVTDLETIMHFNVMSTPAVVLDDKLVHSGSIPQVAMIESWLQE</sequence>
<accession>A0ABZ0QHG3</accession>
<dbReference type="NCBIfam" id="TIGR00412">
    <property type="entry name" value="redox_disulf_2"/>
    <property type="match status" value="1"/>
</dbReference>
<evidence type="ECO:0000313" key="2">
    <source>
        <dbReference type="EMBL" id="WPC75941.1"/>
    </source>
</evidence>